<name>A0AAV4D8N8_9GAST</name>
<dbReference type="InterPro" id="IPR035940">
    <property type="entry name" value="CAP_sf"/>
</dbReference>
<dbReference type="Proteomes" id="UP000735302">
    <property type="component" value="Unassembled WGS sequence"/>
</dbReference>
<accession>A0AAV4D8N8</accession>
<dbReference type="Pfam" id="PF00188">
    <property type="entry name" value="CAP"/>
    <property type="match status" value="1"/>
</dbReference>
<evidence type="ECO:0000256" key="1">
    <source>
        <dbReference type="SAM" id="SignalP"/>
    </source>
</evidence>
<reference evidence="3 4" key="1">
    <citation type="journal article" date="2021" name="Elife">
        <title>Chloroplast acquisition without the gene transfer in kleptoplastic sea slugs, Plakobranchus ocellatus.</title>
        <authorList>
            <person name="Maeda T."/>
            <person name="Takahashi S."/>
            <person name="Yoshida T."/>
            <person name="Shimamura S."/>
            <person name="Takaki Y."/>
            <person name="Nagai Y."/>
            <person name="Toyoda A."/>
            <person name="Suzuki Y."/>
            <person name="Arimoto A."/>
            <person name="Ishii H."/>
            <person name="Satoh N."/>
            <person name="Nishiyama T."/>
            <person name="Hasebe M."/>
            <person name="Maruyama T."/>
            <person name="Minagawa J."/>
            <person name="Obokata J."/>
            <person name="Shigenobu S."/>
        </authorList>
    </citation>
    <scope>NUCLEOTIDE SEQUENCE [LARGE SCALE GENOMIC DNA]</scope>
</reference>
<dbReference type="Gene3D" id="3.40.33.10">
    <property type="entry name" value="CAP"/>
    <property type="match status" value="1"/>
</dbReference>
<evidence type="ECO:0000313" key="3">
    <source>
        <dbReference type="EMBL" id="GFO40584.1"/>
    </source>
</evidence>
<feature type="signal peptide" evidence="1">
    <location>
        <begin position="1"/>
        <end position="21"/>
    </location>
</feature>
<dbReference type="EMBL" id="BLXT01007620">
    <property type="protein sequence ID" value="GFO40584.1"/>
    <property type="molecule type" value="Genomic_DNA"/>
</dbReference>
<protein>
    <submittedName>
        <fullName evidence="3">Peptidase inhibitor 16</fullName>
    </submittedName>
</protein>
<comment type="caution">
    <text evidence="3">The sequence shown here is derived from an EMBL/GenBank/DDBJ whole genome shotgun (WGS) entry which is preliminary data.</text>
</comment>
<dbReference type="InterPro" id="IPR014044">
    <property type="entry name" value="CAP_dom"/>
</dbReference>
<dbReference type="PANTHER" id="PTHR10334">
    <property type="entry name" value="CYSTEINE-RICH SECRETORY PROTEIN-RELATED"/>
    <property type="match status" value="1"/>
</dbReference>
<gene>
    <name evidence="3" type="ORF">PoB_006708900</name>
</gene>
<feature type="domain" description="SCP" evidence="2">
    <location>
        <begin position="29"/>
        <end position="176"/>
    </location>
</feature>
<evidence type="ECO:0000313" key="4">
    <source>
        <dbReference type="Proteomes" id="UP000735302"/>
    </source>
</evidence>
<feature type="chain" id="PRO_5043483983" evidence="1">
    <location>
        <begin position="22"/>
        <end position="198"/>
    </location>
</feature>
<dbReference type="PRINTS" id="PR00837">
    <property type="entry name" value="V5TPXLIKE"/>
</dbReference>
<organism evidence="3 4">
    <name type="scientific">Plakobranchus ocellatus</name>
    <dbReference type="NCBI Taxonomy" id="259542"/>
    <lineage>
        <taxon>Eukaryota</taxon>
        <taxon>Metazoa</taxon>
        <taxon>Spiralia</taxon>
        <taxon>Lophotrochozoa</taxon>
        <taxon>Mollusca</taxon>
        <taxon>Gastropoda</taxon>
        <taxon>Heterobranchia</taxon>
        <taxon>Euthyneura</taxon>
        <taxon>Panpulmonata</taxon>
        <taxon>Sacoglossa</taxon>
        <taxon>Placobranchoidea</taxon>
        <taxon>Plakobranchidae</taxon>
        <taxon>Plakobranchus</taxon>
    </lineage>
</organism>
<dbReference type="AlphaFoldDB" id="A0AAV4D8N8"/>
<evidence type="ECO:0000259" key="2">
    <source>
        <dbReference type="SMART" id="SM00198"/>
    </source>
</evidence>
<keyword evidence="4" id="KW-1185">Reference proteome</keyword>
<sequence length="198" mass="20833">MNTLALTILAGVATLVALAAADITAISDSDRAFLLQKHNDYRTAEPAVTMPNLTWSSSLESSAQAWTDACHYAHQSGQSWGENIAAGTAGSMDNQAAMNLMVDLWTGESQYNTDGSFSCCSSTGNSCCHLTQVVWATTTEVGCGISFCSTLTTSSGSISNAAYLACYYNPPGNKPVATCTFDWSPYEAVTTTTTTAMP</sequence>
<dbReference type="SMART" id="SM00198">
    <property type="entry name" value="SCP"/>
    <property type="match status" value="1"/>
</dbReference>
<proteinExistence type="predicted"/>
<dbReference type="InterPro" id="IPR001283">
    <property type="entry name" value="CRISP-related"/>
</dbReference>
<dbReference type="CDD" id="cd05380">
    <property type="entry name" value="CAP_euk"/>
    <property type="match status" value="1"/>
</dbReference>
<dbReference type="SUPFAM" id="SSF55797">
    <property type="entry name" value="PR-1-like"/>
    <property type="match status" value="1"/>
</dbReference>
<keyword evidence="1" id="KW-0732">Signal</keyword>